<keyword evidence="3" id="KW-1185">Reference proteome</keyword>
<name>A0A848LGS8_9BACT</name>
<dbReference type="AlphaFoldDB" id="A0A848LGS8"/>
<organism evidence="2 3">
    <name type="scientific">Pyxidicoccus fallax</name>
    <dbReference type="NCBI Taxonomy" id="394095"/>
    <lineage>
        <taxon>Bacteria</taxon>
        <taxon>Pseudomonadati</taxon>
        <taxon>Myxococcota</taxon>
        <taxon>Myxococcia</taxon>
        <taxon>Myxococcales</taxon>
        <taxon>Cystobacterineae</taxon>
        <taxon>Myxococcaceae</taxon>
        <taxon>Pyxidicoccus</taxon>
    </lineage>
</organism>
<evidence type="ECO:0000313" key="3">
    <source>
        <dbReference type="Proteomes" id="UP000518300"/>
    </source>
</evidence>
<dbReference type="InterPro" id="IPR012433">
    <property type="entry name" value="Imm11"/>
</dbReference>
<evidence type="ECO:0000259" key="1">
    <source>
        <dbReference type="Pfam" id="PF07791"/>
    </source>
</evidence>
<feature type="domain" description="Immunity MXAN-0049 protein" evidence="1">
    <location>
        <begin position="53"/>
        <end position="186"/>
    </location>
</feature>
<dbReference type="EMBL" id="JABBJJ010000036">
    <property type="protein sequence ID" value="NMO15318.1"/>
    <property type="molecule type" value="Genomic_DNA"/>
</dbReference>
<dbReference type="Proteomes" id="UP000518300">
    <property type="component" value="Unassembled WGS sequence"/>
</dbReference>
<evidence type="ECO:0000313" key="2">
    <source>
        <dbReference type="EMBL" id="NMO15318.1"/>
    </source>
</evidence>
<comment type="caution">
    <text evidence="2">The sequence shown here is derived from an EMBL/GenBank/DDBJ whole genome shotgun (WGS) entry which is preliminary data.</text>
</comment>
<accession>A0A848LGS8</accession>
<reference evidence="2 3" key="1">
    <citation type="submission" date="2020-04" db="EMBL/GenBank/DDBJ databases">
        <title>Draft genome of Pyxidicoccus fallax type strain.</title>
        <authorList>
            <person name="Whitworth D.E."/>
        </authorList>
    </citation>
    <scope>NUCLEOTIDE SEQUENCE [LARGE SCALE GENOMIC DNA]</scope>
    <source>
        <strain evidence="2 3">DSM 14698</strain>
    </source>
</reference>
<sequence length="194" mass="22028">MGFSLICDRNDGAVLDSVPDGGPEGWRYLVSERLAAEYPPGGLLTGFSPNFPELRKLYDFVDNILDIRVVSDRVRCIILELAPDDVEFLPLTLVDHQRDVASRDYFIMNVVADRDVIDLDRSKVRMSHILPEDIDRVWNLVLKDDIPPEGPRVFRPKHLRIYTMVTPTVQDALTRAGVTGVKFLPAHGWNGKFR</sequence>
<dbReference type="Pfam" id="PF07791">
    <property type="entry name" value="Imm11"/>
    <property type="match status" value="1"/>
</dbReference>
<proteinExistence type="predicted"/>
<dbReference type="RefSeq" id="WP_169344609.1">
    <property type="nucleotide sequence ID" value="NZ_JABBJJ010000036.1"/>
</dbReference>
<protein>
    <recommendedName>
        <fullName evidence="1">Immunity MXAN-0049 protein domain-containing protein</fullName>
    </recommendedName>
</protein>
<gene>
    <name evidence="2" type="ORF">HG543_10695</name>
</gene>